<keyword evidence="1" id="KW-1133">Transmembrane helix</keyword>
<keyword evidence="1" id="KW-0812">Transmembrane</keyword>
<feature type="transmembrane region" description="Helical" evidence="1">
    <location>
        <begin position="12"/>
        <end position="32"/>
    </location>
</feature>
<accession>A0A4Q7PPV1</accession>
<protein>
    <submittedName>
        <fullName evidence="2">ABC-2 family transporter</fullName>
    </submittedName>
</protein>
<dbReference type="PANTHER" id="PTHR37305">
    <property type="entry name" value="INTEGRAL MEMBRANE PROTEIN-RELATED"/>
    <property type="match status" value="1"/>
</dbReference>
<dbReference type="OrthoDB" id="1862600at2"/>
<dbReference type="Proteomes" id="UP000292927">
    <property type="component" value="Unassembled WGS sequence"/>
</dbReference>
<organism evidence="2 3">
    <name type="scientific">Cuneatibacter caecimuris</name>
    <dbReference type="NCBI Taxonomy" id="1796618"/>
    <lineage>
        <taxon>Bacteria</taxon>
        <taxon>Bacillati</taxon>
        <taxon>Bacillota</taxon>
        <taxon>Clostridia</taxon>
        <taxon>Lachnospirales</taxon>
        <taxon>Lachnospiraceae</taxon>
        <taxon>Cuneatibacter</taxon>
    </lineage>
</organism>
<dbReference type="PANTHER" id="PTHR37305:SF1">
    <property type="entry name" value="MEMBRANE PROTEIN"/>
    <property type="match status" value="1"/>
</dbReference>
<feature type="transmembrane region" description="Helical" evidence="1">
    <location>
        <begin position="94"/>
        <end position="122"/>
    </location>
</feature>
<feature type="transmembrane region" description="Helical" evidence="1">
    <location>
        <begin position="164"/>
        <end position="184"/>
    </location>
</feature>
<dbReference type="GO" id="GO:0140359">
    <property type="term" value="F:ABC-type transporter activity"/>
    <property type="evidence" value="ECO:0007669"/>
    <property type="project" value="InterPro"/>
</dbReference>
<sequence>MNKLLSANFSRLIKNKAFLVSMACMLVFGVFISVKSYMNQIQYGTSFLVDNIFFGYAAVIPILCAAFCSLFTGTEYSDGTIRNKIIAGHSRASVYLANLLTCSAACLLMGLIYMAAVGAVGIPLLGAFHVDLKIVAVFVLDSFAMILSLSAVFVLLSMLNQNKAAVVAVSLIAVILLFVAASYVQNRLSAPEFYDGYVFTDSAGNSQTQSIPNPEYLRGNSRTIHEFLMDFLPTGQAIQIANMSAPRLWQMPMYSLIIVAGTTAGGLLAFRKKDLK</sequence>
<dbReference type="Pfam" id="PF12730">
    <property type="entry name" value="ABC2_membrane_4"/>
    <property type="match status" value="1"/>
</dbReference>
<keyword evidence="1" id="KW-0472">Membrane</keyword>
<dbReference type="AlphaFoldDB" id="A0A4Q7PPV1"/>
<gene>
    <name evidence="2" type="ORF">EV209_1185</name>
</gene>
<proteinExistence type="predicted"/>
<dbReference type="RefSeq" id="WP_130433921.1">
    <property type="nucleotide sequence ID" value="NZ_SGXF01000001.1"/>
</dbReference>
<keyword evidence="3" id="KW-1185">Reference proteome</keyword>
<dbReference type="GO" id="GO:0005886">
    <property type="term" value="C:plasma membrane"/>
    <property type="evidence" value="ECO:0007669"/>
    <property type="project" value="UniProtKB-SubCell"/>
</dbReference>
<dbReference type="EMBL" id="SGXF01000001">
    <property type="protein sequence ID" value="RZT03051.1"/>
    <property type="molecule type" value="Genomic_DNA"/>
</dbReference>
<feature type="transmembrane region" description="Helical" evidence="1">
    <location>
        <begin position="251"/>
        <end position="270"/>
    </location>
</feature>
<evidence type="ECO:0000256" key="1">
    <source>
        <dbReference type="SAM" id="Phobius"/>
    </source>
</evidence>
<feature type="transmembrane region" description="Helical" evidence="1">
    <location>
        <begin position="134"/>
        <end position="157"/>
    </location>
</feature>
<feature type="transmembrane region" description="Helical" evidence="1">
    <location>
        <begin position="52"/>
        <end position="73"/>
    </location>
</feature>
<evidence type="ECO:0000313" key="2">
    <source>
        <dbReference type="EMBL" id="RZT03051.1"/>
    </source>
</evidence>
<evidence type="ECO:0000313" key="3">
    <source>
        <dbReference type="Proteomes" id="UP000292927"/>
    </source>
</evidence>
<reference evidence="2 3" key="1">
    <citation type="submission" date="2019-02" db="EMBL/GenBank/DDBJ databases">
        <title>Genomic Encyclopedia of Type Strains, Phase IV (KMG-IV): sequencing the most valuable type-strain genomes for metagenomic binning, comparative biology and taxonomic classification.</title>
        <authorList>
            <person name="Goeker M."/>
        </authorList>
    </citation>
    <scope>NUCLEOTIDE SEQUENCE [LARGE SCALE GENOMIC DNA]</scope>
    <source>
        <strain evidence="2 3">DSM 29486</strain>
    </source>
</reference>
<comment type="caution">
    <text evidence="2">The sequence shown here is derived from an EMBL/GenBank/DDBJ whole genome shotgun (WGS) entry which is preliminary data.</text>
</comment>
<name>A0A4Q7PPV1_9FIRM</name>